<organism evidence="1 2">
    <name type="scientific">Ceratopteris richardii</name>
    <name type="common">Triangle waterfern</name>
    <dbReference type="NCBI Taxonomy" id="49495"/>
    <lineage>
        <taxon>Eukaryota</taxon>
        <taxon>Viridiplantae</taxon>
        <taxon>Streptophyta</taxon>
        <taxon>Embryophyta</taxon>
        <taxon>Tracheophyta</taxon>
        <taxon>Polypodiopsida</taxon>
        <taxon>Polypodiidae</taxon>
        <taxon>Polypodiales</taxon>
        <taxon>Pteridineae</taxon>
        <taxon>Pteridaceae</taxon>
        <taxon>Parkerioideae</taxon>
        <taxon>Ceratopteris</taxon>
    </lineage>
</organism>
<accession>A0A8T2QSS2</accession>
<evidence type="ECO:0000313" key="1">
    <source>
        <dbReference type="EMBL" id="KAH7286977.1"/>
    </source>
</evidence>
<comment type="caution">
    <text evidence="1">The sequence shown here is derived from an EMBL/GenBank/DDBJ whole genome shotgun (WGS) entry which is preliminary data.</text>
</comment>
<keyword evidence="2" id="KW-1185">Reference proteome</keyword>
<gene>
    <name evidence="1" type="ORF">KP509_32G031100</name>
</gene>
<sequence length="118" mass="13351">MPKRMDERRGPEALDLTLSLAVGGTTRPKAEHVTQHMVFVAVKALYHANRTGSTRDQVREYIAQQIFRGMVPEPEDAFSWVVDAHLLALVENAHIEMFEQVLRRRDVASTSRNPPSSL</sequence>
<evidence type="ECO:0000313" key="2">
    <source>
        <dbReference type="Proteomes" id="UP000825935"/>
    </source>
</evidence>
<protein>
    <submittedName>
        <fullName evidence="1">Uncharacterized protein</fullName>
    </submittedName>
</protein>
<reference evidence="1" key="1">
    <citation type="submission" date="2021-08" db="EMBL/GenBank/DDBJ databases">
        <title>WGS assembly of Ceratopteris richardii.</title>
        <authorList>
            <person name="Marchant D.B."/>
            <person name="Chen G."/>
            <person name="Jenkins J."/>
            <person name="Shu S."/>
            <person name="Leebens-Mack J."/>
            <person name="Grimwood J."/>
            <person name="Schmutz J."/>
            <person name="Soltis P."/>
            <person name="Soltis D."/>
            <person name="Chen Z.-H."/>
        </authorList>
    </citation>
    <scope>NUCLEOTIDE SEQUENCE</scope>
    <source>
        <strain evidence="1">Whitten #5841</strain>
        <tissue evidence="1">Leaf</tissue>
    </source>
</reference>
<dbReference type="Proteomes" id="UP000825935">
    <property type="component" value="Chromosome 32"/>
</dbReference>
<proteinExistence type="predicted"/>
<dbReference type="EMBL" id="CM035437">
    <property type="protein sequence ID" value="KAH7286977.1"/>
    <property type="molecule type" value="Genomic_DNA"/>
</dbReference>
<name>A0A8T2QSS2_CERRI</name>
<dbReference type="AlphaFoldDB" id="A0A8T2QSS2"/>